<dbReference type="InterPro" id="IPR006802">
    <property type="entry name" value="Radial_spoke"/>
</dbReference>
<dbReference type="InterPro" id="IPR055316">
    <property type="entry name" value="RSP9"/>
</dbReference>
<dbReference type="GO" id="GO:0001534">
    <property type="term" value="C:radial spoke"/>
    <property type="evidence" value="ECO:0007669"/>
    <property type="project" value="InterPro"/>
</dbReference>
<evidence type="ECO:0000256" key="6">
    <source>
        <dbReference type="ARBA" id="ARBA00023212"/>
    </source>
</evidence>
<dbReference type="GO" id="GO:0060294">
    <property type="term" value="P:cilium movement involved in cell motility"/>
    <property type="evidence" value="ECO:0007669"/>
    <property type="project" value="InterPro"/>
</dbReference>
<reference evidence="11" key="1">
    <citation type="submission" date="2021-01" db="EMBL/GenBank/DDBJ databases">
        <authorList>
            <consortium name="Genoscope - CEA"/>
            <person name="William W."/>
        </authorList>
    </citation>
    <scope>NUCLEOTIDE SEQUENCE</scope>
</reference>
<dbReference type="AlphaFoldDB" id="A0A8S1PIZ0"/>
<keyword evidence="2" id="KW-0963">Cytoplasm</keyword>
<evidence type="ECO:0000256" key="1">
    <source>
        <dbReference type="ARBA" id="ARBA00004611"/>
    </source>
</evidence>
<dbReference type="GO" id="GO:0035082">
    <property type="term" value="P:axoneme assembly"/>
    <property type="evidence" value="ECO:0007669"/>
    <property type="project" value="InterPro"/>
</dbReference>
<keyword evidence="6" id="KW-0206">Cytoskeleton</keyword>
<comment type="subcellular location">
    <subcellularLocation>
        <location evidence="8">Cell projection</location>
        <location evidence="8">Kinocilium</location>
    </subcellularLocation>
    <subcellularLocation>
        <location evidence="1">Cytoplasm</location>
        <location evidence="1">Cytoskeleton</location>
        <location evidence="1">Flagellum axoneme</location>
    </subcellularLocation>
</comment>
<evidence type="ECO:0000256" key="10">
    <source>
        <dbReference type="ARBA" id="ARBA00041080"/>
    </source>
</evidence>
<comment type="caution">
    <text evidence="11">The sequence shown here is derived from an EMBL/GenBank/DDBJ whole genome shotgun (WGS) entry which is preliminary data.</text>
</comment>
<keyword evidence="12" id="KW-1185">Reference proteome</keyword>
<gene>
    <name evidence="11" type="ORF">PPRIM_AZ9-3.1.T1200030</name>
</gene>
<dbReference type="PANTHER" id="PTHR22069">
    <property type="entry name" value="MITOCHONDRIAL RIBOSOMAL PROTEIN S18"/>
    <property type="match status" value="1"/>
</dbReference>
<name>A0A8S1PIZ0_PARPR</name>
<dbReference type="Proteomes" id="UP000688137">
    <property type="component" value="Unassembled WGS sequence"/>
</dbReference>
<sequence>MNISFNDLKFVHQIGQTLNLEERMRLQLAILKIQEHYIFDEVLFWGRVEGVEKDYYIALGIQYKGQYEFPLKKFFWSSNNYHFAELPKYNEEFAQRAETLREPFTGQHEHIVFRTDEEINFEDSLEIPAQLPAKNFSELERLSYIVQSIEFQCASIPVGSYRLTPTHELIKTTFKGVTAELKNYQHFRQPIRKDKQDLIARDEALYRPDFLDSLVDDTPHNQWSVQTDSTKRNITIRNLIWPGYLGYNNDYTFGYAYFGDGIKNSDFEFLL</sequence>
<keyword evidence="3" id="KW-0970">Cilium biogenesis/degradation</keyword>
<dbReference type="PANTHER" id="PTHR22069:SF0">
    <property type="entry name" value="RADIAL SPOKE HEAD PROTEIN 9 HOMOLOG"/>
    <property type="match status" value="1"/>
</dbReference>
<organism evidence="11 12">
    <name type="scientific">Paramecium primaurelia</name>
    <dbReference type="NCBI Taxonomy" id="5886"/>
    <lineage>
        <taxon>Eukaryota</taxon>
        <taxon>Sar</taxon>
        <taxon>Alveolata</taxon>
        <taxon>Ciliophora</taxon>
        <taxon>Intramacronucleata</taxon>
        <taxon>Oligohymenophorea</taxon>
        <taxon>Peniculida</taxon>
        <taxon>Parameciidae</taxon>
        <taxon>Paramecium</taxon>
    </lineage>
</organism>
<dbReference type="Pfam" id="PF04712">
    <property type="entry name" value="Radial_spoke"/>
    <property type="match status" value="1"/>
</dbReference>
<evidence type="ECO:0000256" key="7">
    <source>
        <dbReference type="ARBA" id="ARBA00023273"/>
    </source>
</evidence>
<evidence type="ECO:0000256" key="9">
    <source>
        <dbReference type="ARBA" id="ARBA00038319"/>
    </source>
</evidence>
<evidence type="ECO:0000256" key="8">
    <source>
        <dbReference type="ARBA" id="ARBA00037822"/>
    </source>
</evidence>
<proteinExistence type="inferred from homology"/>
<protein>
    <recommendedName>
        <fullName evidence="10">Radial spoke head protein 9 homolog</fullName>
    </recommendedName>
</protein>
<evidence type="ECO:0000313" key="11">
    <source>
        <dbReference type="EMBL" id="CAD8103096.1"/>
    </source>
</evidence>
<comment type="similarity">
    <text evidence="9">Belongs to the flagellar radial spoke RSP9 family.</text>
</comment>
<evidence type="ECO:0000256" key="5">
    <source>
        <dbReference type="ARBA" id="ARBA00023069"/>
    </source>
</evidence>
<evidence type="ECO:0000256" key="3">
    <source>
        <dbReference type="ARBA" id="ARBA00022794"/>
    </source>
</evidence>
<keyword evidence="5" id="KW-0969">Cilium</keyword>
<keyword evidence="7" id="KW-0966">Cell projection</keyword>
<dbReference type="GO" id="GO:0044458">
    <property type="term" value="P:motile cilium assembly"/>
    <property type="evidence" value="ECO:0007669"/>
    <property type="project" value="TreeGrafter"/>
</dbReference>
<dbReference type="OMA" id="APRGAYY"/>
<evidence type="ECO:0000313" key="12">
    <source>
        <dbReference type="Proteomes" id="UP000688137"/>
    </source>
</evidence>
<dbReference type="EMBL" id="CAJJDM010000123">
    <property type="protein sequence ID" value="CAD8103096.1"/>
    <property type="molecule type" value="Genomic_DNA"/>
</dbReference>
<evidence type="ECO:0000256" key="2">
    <source>
        <dbReference type="ARBA" id="ARBA00022490"/>
    </source>
</evidence>
<accession>A0A8S1PIZ0</accession>
<keyword evidence="4" id="KW-0282">Flagellum</keyword>
<evidence type="ECO:0000256" key="4">
    <source>
        <dbReference type="ARBA" id="ARBA00022846"/>
    </source>
</evidence>